<dbReference type="GO" id="GO:0000407">
    <property type="term" value="C:phagophore assembly site"/>
    <property type="evidence" value="ECO:0007669"/>
    <property type="project" value="UniProtKB-SubCell"/>
</dbReference>
<dbReference type="Gene3D" id="1.10.10.2570">
    <property type="match status" value="1"/>
</dbReference>
<feature type="domain" description="Atg29 N-terminal" evidence="8">
    <location>
        <begin position="8"/>
        <end position="57"/>
    </location>
</feature>
<comment type="subcellular location">
    <subcellularLocation>
        <location evidence="1">Preautophagosomal structure</location>
    </subcellularLocation>
</comment>
<comment type="similarity">
    <text evidence="2">Belongs to the ATG29 family.</text>
</comment>
<dbReference type="Proteomes" id="UP000439903">
    <property type="component" value="Unassembled WGS sequence"/>
</dbReference>
<feature type="compositionally biased region" description="Polar residues" evidence="7">
    <location>
        <begin position="116"/>
        <end position="148"/>
    </location>
</feature>
<feature type="compositionally biased region" description="Polar residues" evidence="7">
    <location>
        <begin position="155"/>
        <end position="186"/>
    </location>
</feature>
<feature type="region of interest" description="Disordered" evidence="7">
    <location>
        <begin position="88"/>
        <end position="201"/>
    </location>
</feature>
<reference evidence="9 10" key="1">
    <citation type="journal article" date="2019" name="Environ. Microbiol.">
        <title>At the nexus of three kingdoms: the genome of the mycorrhizal fungus Gigaspora margarita provides insights into plant, endobacterial and fungal interactions.</title>
        <authorList>
            <person name="Venice F."/>
            <person name="Ghignone S."/>
            <person name="Salvioli di Fossalunga A."/>
            <person name="Amselem J."/>
            <person name="Novero M."/>
            <person name="Xianan X."/>
            <person name="Sedzielewska Toro K."/>
            <person name="Morin E."/>
            <person name="Lipzen A."/>
            <person name="Grigoriev I.V."/>
            <person name="Henrissat B."/>
            <person name="Martin F.M."/>
            <person name="Bonfante P."/>
        </authorList>
    </citation>
    <scope>NUCLEOTIDE SEQUENCE [LARGE SCALE GENOMIC DNA]</scope>
    <source>
        <strain evidence="9 10">BEG34</strain>
    </source>
</reference>
<sequence length="424" mass="45955">MSSEQPLHVVIRIPYKRPPGFVEPPSIIWTEEMEQRLWEILAQKNIDWNSASQLLNVPVPYLLRHAAFLYETQLRGVQMQLRRGEALSSSNISGSPGNRNRSSSLIDTGSPRPLSALSSVSKEQFVSSRAAYTSSQDMMRTGSNTSLSDGKKLASGSTSSSITVTQSLNEARQPQVTPSPLQTGSPTFFRRPLSTSSSVSTITTIDPVSRQPAQMTPRQDSFPATNLSTIESSTTTSFATPAASLTMPLSRTLSNPSSPGAQDLSGSVMIHTADPDNDYTDEFLEERDNNLRESNEFSISDQLARLNTQAGPAFLPIGLNPPNSSHHDINFKILPELSDSTGIRAPMTYLPSNSQLSNSAEGLRLQPSKKNEFSAHGSANSSSSLSDLSIGLDSLTLSEMGSAYLEDSKLSLHSSRKNSHYQGS</sequence>
<dbReference type="GO" id="GO:0000045">
    <property type="term" value="P:autophagosome assembly"/>
    <property type="evidence" value="ECO:0007669"/>
    <property type="project" value="InterPro"/>
</dbReference>
<dbReference type="PANTHER" id="PTHR40012:SF1">
    <property type="entry name" value="AUTOPHAGY-RELATED PROTEIN 29"/>
    <property type="match status" value="1"/>
</dbReference>
<keyword evidence="10" id="KW-1185">Reference proteome</keyword>
<dbReference type="InterPro" id="IPR040666">
    <property type="entry name" value="Atg29_N"/>
</dbReference>
<dbReference type="GO" id="GO:0015031">
    <property type="term" value="P:protein transport"/>
    <property type="evidence" value="ECO:0007669"/>
    <property type="project" value="UniProtKB-KW"/>
</dbReference>
<dbReference type="Pfam" id="PF18388">
    <property type="entry name" value="ATG29_N"/>
    <property type="match status" value="1"/>
</dbReference>
<dbReference type="OrthoDB" id="21072at2759"/>
<name>A0A8H3WWE6_GIGMA</name>
<proteinExistence type="inferred from homology"/>
<comment type="caution">
    <text evidence="9">The sequence shown here is derived from an EMBL/GenBank/DDBJ whole genome shotgun (WGS) entry which is preliminary data.</text>
</comment>
<gene>
    <name evidence="9" type="ORF">F8M41_015219</name>
</gene>
<organism evidence="9 10">
    <name type="scientific">Gigaspora margarita</name>
    <dbReference type="NCBI Taxonomy" id="4874"/>
    <lineage>
        <taxon>Eukaryota</taxon>
        <taxon>Fungi</taxon>
        <taxon>Fungi incertae sedis</taxon>
        <taxon>Mucoromycota</taxon>
        <taxon>Glomeromycotina</taxon>
        <taxon>Glomeromycetes</taxon>
        <taxon>Diversisporales</taxon>
        <taxon>Gigasporaceae</taxon>
        <taxon>Gigaspora</taxon>
    </lineage>
</organism>
<evidence type="ECO:0000256" key="4">
    <source>
        <dbReference type="ARBA" id="ARBA00022448"/>
    </source>
</evidence>
<evidence type="ECO:0000256" key="7">
    <source>
        <dbReference type="SAM" id="MobiDB-lite"/>
    </source>
</evidence>
<keyword evidence="4" id="KW-0813">Transport</keyword>
<protein>
    <recommendedName>
        <fullName evidence="3">Autophagy-related protein 29</fullName>
    </recommendedName>
</protein>
<evidence type="ECO:0000313" key="9">
    <source>
        <dbReference type="EMBL" id="KAF0352489.1"/>
    </source>
</evidence>
<feature type="compositionally biased region" description="Low complexity" evidence="7">
    <location>
        <begin position="88"/>
        <end position="104"/>
    </location>
</feature>
<dbReference type="PANTHER" id="PTHR40012">
    <property type="entry name" value="AUTOPHAGY-RELATED PROTEIN 29"/>
    <property type="match status" value="1"/>
</dbReference>
<dbReference type="AlphaFoldDB" id="A0A8H3WWE6"/>
<keyword evidence="6" id="KW-0072">Autophagy</keyword>
<accession>A0A8H3WWE6</accession>
<keyword evidence="5" id="KW-0653">Protein transport</keyword>
<evidence type="ECO:0000256" key="1">
    <source>
        <dbReference type="ARBA" id="ARBA00004329"/>
    </source>
</evidence>
<evidence type="ECO:0000256" key="6">
    <source>
        <dbReference type="ARBA" id="ARBA00023006"/>
    </source>
</evidence>
<evidence type="ECO:0000313" key="10">
    <source>
        <dbReference type="Proteomes" id="UP000439903"/>
    </source>
</evidence>
<evidence type="ECO:0000256" key="5">
    <source>
        <dbReference type="ARBA" id="ARBA00022927"/>
    </source>
</evidence>
<dbReference type="EMBL" id="WTPW01003158">
    <property type="protein sequence ID" value="KAF0352489.1"/>
    <property type="molecule type" value="Genomic_DNA"/>
</dbReference>
<evidence type="ECO:0000256" key="2">
    <source>
        <dbReference type="ARBA" id="ARBA00010082"/>
    </source>
</evidence>
<dbReference type="InterPro" id="IPR039113">
    <property type="entry name" value="ATG29"/>
</dbReference>
<evidence type="ECO:0000256" key="3">
    <source>
        <dbReference type="ARBA" id="ARBA00013784"/>
    </source>
</evidence>
<dbReference type="InterPro" id="IPR039362">
    <property type="entry name" value="ATG29_sf"/>
</dbReference>
<evidence type="ECO:0000259" key="8">
    <source>
        <dbReference type="Pfam" id="PF18388"/>
    </source>
</evidence>